<dbReference type="InterPro" id="IPR013320">
    <property type="entry name" value="ConA-like_dom_sf"/>
</dbReference>
<evidence type="ECO:0000313" key="4">
    <source>
        <dbReference type="Proteomes" id="UP000515563"/>
    </source>
</evidence>
<gene>
    <name evidence="3" type="ORF">F1D05_02615</name>
</gene>
<reference evidence="3 4" key="2">
    <citation type="journal article" date="2020" name="Microbiol. Resour. Announc.">
        <title>Antarctic desert soil bacteria exhibit high novel natural product potential, evaluated through long-read genome sequencing and comparative genomics.</title>
        <authorList>
            <person name="Benaud N."/>
            <person name="Edwards R.J."/>
            <person name="Amos T.G."/>
            <person name="D'Agostino P.M."/>
            <person name="Gutierrez-Chavez C."/>
            <person name="Montgomery K."/>
            <person name="Nicetic I."/>
            <person name="Ferrari B.C."/>
        </authorList>
    </citation>
    <scope>NUCLEOTIDE SEQUENCE [LARGE SCALE GENOMIC DNA]</scope>
    <source>
        <strain evidence="3 4">SPB151</strain>
    </source>
</reference>
<sequence>MSRQRTTIFLVAAASIASMVSGANAAIGSTGQADRSSGTCGVLFDDFQYKSATDPDLADHGWNARSEMGGPGVPGTAWPASNVSFVSTGGQKVAQLRATTNGTAPGTTNAELRRTTMNLRNGTYATRVRYADKPATGPDGDHLNETAFAIGPTKFDYDPIYSELDFTEYLPNGGWGETGPINFQTSWHTFREDPWDARTAESRQARSLNGWHTYVTQVGNGHARYYIDGKLTADHTVDQDGNTILPRQDMSMNWNLWFIDLDAHQGTATSEYHQQIDWAYYAKNDTVSPAQADARVEKFRKHDTTYQDTLINTGSCENYQPPEH</sequence>
<dbReference type="Gene3D" id="2.60.120.200">
    <property type="match status" value="1"/>
</dbReference>
<accession>A0A7G6WSN9</accession>
<feature type="domain" description="GH16" evidence="2">
    <location>
        <begin position="47"/>
        <end position="287"/>
    </location>
</feature>
<feature type="chain" id="PRO_5028938859" evidence="1">
    <location>
        <begin position="26"/>
        <end position="324"/>
    </location>
</feature>
<name>A0A7G6WSN9_9ACTN</name>
<keyword evidence="3" id="KW-0378">Hydrolase</keyword>
<keyword evidence="4" id="KW-1185">Reference proteome</keyword>
<dbReference type="RefSeq" id="WP_185445838.1">
    <property type="nucleotide sequence ID" value="NZ_CP043661.1"/>
</dbReference>
<feature type="signal peptide" evidence="1">
    <location>
        <begin position="1"/>
        <end position="25"/>
    </location>
</feature>
<proteinExistence type="predicted"/>
<dbReference type="AlphaFoldDB" id="A0A7G6WSN9"/>
<dbReference type="CDD" id="cd00413">
    <property type="entry name" value="Glyco_hydrolase_16"/>
    <property type="match status" value="1"/>
</dbReference>
<dbReference type="GO" id="GO:0005975">
    <property type="term" value="P:carbohydrate metabolic process"/>
    <property type="evidence" value="ECO:0007669"/>
    <property type="project" value="InterPro"/>
</dbReference>
<evidence type="ECO:0000259" key="2">
    <source>
        <dbReference type="PROSITE" id="PS51762"/>
    </source>
</evidence>
<dbReference type="Proteomes" id="UP000515563">
    <property type="component" value="Chromosome"/>
</dbReference>
<evidence type="ECO:0000256" key="1">
    <source>
        <dbReference type="SAM" id="SignalP"/>
    </source>
</evidence>
<organism evidence="3 4">
    <name type="scientific">Kribbella qitaiheensis</name>
    <dbReference type="NCBI Taxonomy" id="1544730"/>
    <lineage>
        <taxon>Bacteria</taxon>
        <taxon>Bacillati</taxon>
        <taxon>Actinomycetota</taxon>
        <taxon>Actinomycetes</taxon>
        <taxon>Propionibacteriales</taxon>
        <taxon>Kribbellaceae</taxon>
        <taxon>Kribbella</taxon>
    </lineage>
</organism>
<dbReference type="KEGG" id="kqi:F1D05_02615"/>
<dbReference type="GO" id="GO:0004553">
    <property type="term" value="F:hydrolase activity, hydrolyzing O-glycosyl compounds"/>
    <property type="evidence" value="ECO:0007669"/>
    <property type="project" value="InterPro"/>
</dbReference>
<protein>
    <submittedName>
        <fullName evidence="3">Glycoside hydrolase family 16 protein</fullName>
    </submittedName>
</protein>
<dbReference type="SUPFAM" id="SSF49899">
    <property type="entry name" value="Concanavalin A-like lectins/glucanases"/>
    <property type="match status" value="1"/>
</dbReference>
<keyword evidence="1" id="KW-0732">Signal</keyword>
<dbReference type="EMBL" id="CP043661">
    <property type="protein sequence ID" value="QNE17004.1"/>
    <property type="molecule type" value="Genomic_DNA"/>
</dbReference>
<dbReference type="PROSITE" id="PS51762">
    <property type="entry name" value="GH16_2"/>
    <property type="match status" value="1"/>
</dbReference>
<evidence type="ECO:0000313" key="3">
    <source>
        <dbReference type="EMBL" id="QNE17004.1"/>
    </source>
</evidence>
<reference evidence="4" key="1">
    <citation type="submission" date="2019-09" db="EMBL/GenBank/DDBJ databases">
        <title>Antimicrobial potential of Antarctic Bacteria.</title>
        <authorList>
            <person name="Benaud N."/>
            <person name="Edwards R.J."/>
            <person name="Ferrari B.C."/>
        </authorList>
    </citation>
    <scope>NUCLEOTIDE SEQUENCE [LARGE SCALE GENOMIC DNA]</scope>
    <source>
        <strain evidence="4">SPB151</strain>
    </source>
</reference>
<dbReference type="InterPro" id="IPR000757">
    <property type="entry name" value="Beta-glucanase-like"/>
</dbReference>